<organism evidence="1 2">
    <name type="scientific">Hymenobacter humi</name>
    <dbReference type="NCBI Taxonomy" id="1411620"/>
    <lineage>
        <taxon>Bacteria</taxon>
        <taxon>Pseudomonadati</taxon>
        <taxon>Bacteroidota</taxon>
        <taxon>Cytophagia</taxon>
        <taxon>Cytophagales</taxon>
        <taxon>Hymenobacteraceae</taxon>
        <taxon>Hymenobacter</taxon>
    </lineage>
</organism>
<dbReference type="NCBIfam" id="TIGR04183">
    <property type="entry name" value="Por_Secre_tail"/>
    <property type="match status" value="1"/>
</dbReference>
<dbReference type="RefSeq" id="WP_380205879.1">
    <property type="nucleotide sequence ID" value="NZ_JBHTEK010000001.1"/>
</dbReference>
<proteinExistence type="predicted"/>
<evidence type="ECO:0000313" key="1">
    <source>
        <dbReference type="EMBL" id="MFC7666228.1"/>
    </source>
</evidence>
<evidence type="ECO:0000313" key="2">
    <source>
        <dbReference type="Proteomes" id="UP001596513"/>
    </source>
</evidence>
<name>A0ABW2U1R6_9BACT</name>
<reference evidence="2" key="1">
    <citation type="journal article" date="2019" name="Int. J. Syst. Evol. Microbiol.">
        <title>The Global Catalogue of Microorganisms (GCM) 10K type strain sequencing project: providing services to taxonomists for standard genome sequencing and annotation.</title>
        <authorList>
            <consortium name="The Broad Institute Genomics Platform"/>
            <consortium name="The Broad Institute Genome Sequencing Center for Infectious Disease"/>
            <person name="Wu L."/>
            <person name="Ma J."/>
        </authorList>
    </citation>
    <scope>NUCLEOTIDE SEQUENCE [LARGE SCALE GENOMIC DNA]</scope>
    <source>
        <strain evidence="2">JCM 19635</strain>
    </source>
</reference>
<dbReference type="Proteomes" id="UP001596513">
    <property type="component" value="Unassembled WGS sequence"/>
</dbReference>
<gene>
    <name evidence="1" type="ORF">ACFQT0_01375</name>
</gene>
<dbReference type="EMBL" id="JBHTEK010000001">
    <property type="protein sequence ID" value="MFC7666228.1"/>
    <property type="molecule type" value="Genomic_DNA"/>
</dbReference>
<comment type="caution">
    <text evidence="1">The sequence shown here is derived from an EMBL/GenBank/DDBJ whole genome shotgun (WGS) entry which is preliminary data.</text>
</comment>
<keyword evidence="2" id="KW-1185">Reference proteome</keyword>
<accession>A0ABW2U1R6</accession>
<dbReference type="InterPro" id="IPR026444">
    <property type="entry name" value="Secre_tail"/>
</dbReference>
<protein>
    <submittedName>
        <fullName evidence="1">T9SS type A sorting domain-containing protein</fullName>
    </submittedName>
</protein>
<sequence length="136" mass="13883">MAVAATKARVYVSGNVGAPAARFGELTLPGSGGFLAALADPVLTSSTAASPLPGVMLYPNPAHSSTTVVVPPVPGTSQATLVLRDAMGRLVRFRAITLPAAEALRHELSLAGLAPGLYVLQVQAGARRAIRQLAVF</sequence>